<name>W2KMH6_PHYNI</name>
<dbReference type="EMBL" id="KI681590">
    <property type="protein sequence ID" value="ETL85545.1"/>
    <property type="molecule type" value="Genomic_DNA"/>
</dbReference>
<organism evidence="2">
    <name type="scientific">Phytophthora nicotianae</name>
    <name type="common">Potato buckeye rot agent</name>
    <name type="synonym">Phytophthora parasitica</name>
    <dbReference type="NCBI Taxonomy" id="4792"/>
    <lineage>
        <taxon>Eukaryota</taxon>
        <taxon>Sar</taxon>
        <taxon>Stramenopiles</taxon>
        <taxon>Oomycota</taxon>
        <taxon>Peronosporomycetes</taxon>
        <taxon>Peronosporales</taxon>
        <taxon>Peronosporaceae</taxon>
        <taxon>Phytophthora</taxon>
    </lineage>
</organism>
<proteinExistence type="predicted"/>
<sequence>MSNGVLQRHTSRIKPTLTPQNKMHRMQFALSRVNDDKMEFDPLMDVVHSQDLGTTRVEDYGKRKNRTLGFYGGVRRQKIQQEQT</sequence>
<protein>
    <recommendedName>
        <fullName evidence="3">Transposase Tc1-like domain-containing protein</fullName>
    </recommendedName>
</protein>
<evidence type="ECO:0000313" key="2">
    <source>
        <dbReference type="EMBL" id="ETL85545.1"/>
    </source>
</evidence>
<feature type="region of interest" description="Disordered" evidence="1">
    <location>
        <begin position="1"/>
        <end position="20"/>
    </location>
</feature>
<evidence type="ECO:0008006" key="3">
    <source>
        <dbReference type="Google" id="ProtNLM"/>
    </source>
</evidence>
<reference evidence="2" key="1">
    <citation type="submission" date="2013-11" db="EMBL/GenBank/DDBJ databases">
        <title>The Genome Sequence of Phytophthora parasitica CHvinca01.</title>
        <authorList>
            <consortium name="The Broad Institute Genomics Platform"/>
            <person name="Russ C."/>
            <person name="Tyler B."/>
            <person name="Panabieres F."/>
            <person name="Shan W."/>
            <person name="Tripathy S."/>
            <person name="Grunwald N."/>
            <person name="Machado M."/>
            <person name="Johnson C.S."/>
            <person name="Arredondo F."/>
            <person name="Hong C."/>
            <person name="Coffey M."/>
            <person name="Young S.K."/>
            <person name="Zeng Q."/>
            <person name="Gargeya S."/>
            <person name="Fitzgerald M."/>
            <person name="Abouelleil A."/>
            <person name="Alvarado L."/>
            <person name="Chapman S.B."/>
            <person name="Gainer-Dewar J."/>
            <person name="Goldberg J."/>
            <person name="Griggs A."/>
            <person name="Gujja S."/>
            <person name="Hansen M."/>
            <person name="Howarth C."/>
            <person name="Imamovic A."/>
            <person name="Ireland A."/>
            <person name="Larimer J."/>
            <person name="McCowan C."/>
            <person name="Murphy C."/>
            <person name="Pearson M."/>
            <person name="Poon T.W."/>
            <person name="Priest M."/>
            <person name="Roberts A."/>
            <person name="Saif S."/>
            <person name="Shea T."/>
            <person name="Sykes S."/>
            <person name="Wortman J."/>
            <person name="Nusbaum C."/>
            <person name="Birren B."/>
        </authorList>
    </citation>
    <scope>NUCLEOTIDE SEQUENCE [LARGE SCALE GENOMIC DNA]</scope>
    <source>
        <strain evidence="2">CHvinca01</strain>
    </source>
</reference>
<gene>
    <name evidence="2" type="ORF">L917_14936</name>
</gene>
<accession>W2KMH6</accession>
<evidence type="ECO:0000256" key="1">
    <source>
        <dbReference type="SAM" id="MobiDB-lite"/>
    </source>
</evidence>
<dbReference type="OrthoDB" id="123105at2759"/>
<dbReference type="AlphaFoldDB" id="W2KMH6"/>
<dbReference type="Proteomes" id="UP000054423">
    <property type="component" value="Unassembled WGS sequence"/>
</dbReference>